<evidence type="ECO:0000313" key="2">
    <source>
        <dbReference type="EMBL" id="RZF44919.1"/>
    </source>
</evidence>
<dbReference type="SUPFAM" id="SSF48452">
    <property type="entry name" value="TPR-like"/>
    <property type="match status" value="1"/>
</dbReference>
<dbReference type="InParanoid" id="A0A482XHD2"/>
<organism evidence="2 3">
    <name type="scientific">Laodelphax striatellus</name>
    <name type="common">Small brown planthopper</name>
    <name type="synonym">Delphax striatella</name>
    <dbReference type="NCBI Taxonomy" id="195883"/>
    <lineage>
        <taxon>Eukaryota</taxon>
        <taxon>Metazoa</taxon>
        <taxon>Ecdysozoa</taxon>
        <taxon>Arthropoda</taxon>
        <taxon>Hexapoda</taxon>
        <taxon>Insecta</taxon>
        <taxon>Pterygota</taxon>
        <taxon>Neoptera</taxon>
        <taxon>Paraneoptera</taxon>
        <taxon>Hemiptera</taxon>
        <taxon>Auchenorrhyncha</taxon>
        <taxon>Fulgoroidea</taxon>
        <taxon>Delphacidae</taxon>
        <taxon>Criomorphinae</taxon>
        <taxon>Laodelphax</taxon>
    </lineage>
</organism>
<dbReference type="AlphaFoldDB" id="A0A482XHD2"/>
<proteinExistence type="predicted"/>
<name>A0A482XHD2_LAOST</name>
<dbReference type="InterPro" id="IPR011990">
    <property type="entry name" value="TPR-like_helical_dom_sf"/>
</dbReference>
<dbReference type="GO" id="GO:0035721">
    <property type="term" value="P:intraciliary retrograde transport"/>
    <property type="evidence" value="ECO:0007669"/>
    <property type="project" value="TreeGrafter"/>
</dbReference>
<evidence type="ECO:0000259" key="1">
    <source>
        <dbReference type="Pfam" id="PF25062"/>
    </source>
</evidence>
<dbReference type="Pfam" id="PF25062">
    <property type="entry name" value="ARM_TT21_N"/>
    <property type="match status" value="1"/>
</dbReference>
<feature type="domain" description="Tetratricopeptide repeat protein 21A/21B N-terminal ARM repeat" evidence="1">
    <location>
        <begin position="6"/>
        <end position="221"/>
    </location>
</feature>
<sequence>MESIWIRYWGLEKQYGCMVIAAKSALERNPTNSQLNLLYGTSLALFGKNSEAISNLESLLNDPQLVFPASLALVYAHNSCEIINREAVAQLDAKLKEEVRKASEASLSNAAWFYLLTGRPEQASDCADRMLLNNPKSCAVAILKGWIDFVRGKKPSAAEHFKQAASQEKQNTEAVLGEAMSLPMQEGMTRLNQLIVRFPKVAVPLMEKAKLQLAIKDWTQTLDTASRVLSLDANNFYAVKVQFIDLQSD</sequence>
<protein>
    <recommendedName>
        <fullName evidence="1">Tetratricopeptide repeat protein 21A/21B N-terminal ARM repeat domain-containing protein</fullName>
    </recommendedName>
</protein>
<dbReference type="PANTHER" id="PTHR14699:SF0">
    <property type="entry name" value="TETRATRICOPEPTIDE REPEAT PROTEIN 21 HOMOLOG"/>
    <property type="match status" value="1"/>
</dbReference>
<dbReference type="STRING" id="195883.A0A482XHD2"/>
<accession>A0A482XHD2</accession>
<dbReference type="OrthoDB" id="10259630at2759"/>
<evidence type="ECO:0000313" key="3">
    <source>
        <dbReference type="Proteomes" id="UP000291343"/>
    </source>
</evidence>
<dbReference type="Gene3D" id="1.25.40.10">
    <property type="entry name" value="Tetratricopeptide repeat domain"/>
    <property type="match status" value="1"/>
</dbReference>
<comment type="caution">
    <text evidence="2">The sequence shown here is derived from an EMBL/GenBank/DDBJ whole genome shotgun (WGS) entry which is preliminary data.</text>
</comment>
<gene>
    <name evidence="2" type="ORF">LSTR_LSTR013785</name>
</gene>
<dbReference type="EMBL" id="QKKF02010129">
    <property type="protein sequence ID" value="RZF44919.1"/>
    <property type="molecule type" value="Genomic_DNA"/>
</dbReference>
<dbReference type="GO" id="GO:0005929">
    <property type="term" value="C:cilium"/>
    <property type="evidence" value="ECO:0007669"/>
    <property type="project" value="GOC"/>
</dbReference>
<dbReference type="Proteomes" id="UP000291343">
    <property type="component" value="Unassembled WGS sequence"/>
</dbReference>
<reference evidence="2 3" key="1">
    <citation type="journal article" date="2017" name="Gigascience">
        <title>Genome sequence of the small brown planthopper, Laodelphax striatellus.</title>
        <authorList>
            <person name="Zhu J."/>
            <person name="Jiang F."/>
            <person name="Wang X."/>
            <person name="Yang P."/>
            <person name="Bao Y."/>
            <person name="Zhao W."/>
            <person name="Wang W."/>
            <person name="Lu H."/>
            <person name="Wang Q."/>
            <person name="Cui N."/>
            <person name="Li J."/>
            <person name="Chen X."/>
            <person name="Luo L."/>
            <person name="Yu J."/>
            <person name="Kang L."/>
            <person name="Cui F."/>
        </authorList>
    </citation>
    <scope>NUCLEOTIDE SEQUENCE [LARGE SCALE GENOMIC DNA]</scope>
    <source>
        <strain evidence="2">Lst14</strain>
    </source>
</reference>
<dbReference type="SMR" id="A0A482XHD2"/>
<keyword evidence="3" id="KW-1185">Reference proteome</keyword>
<dbReference type="InterPro" id="IPR040364">
    <property type="entry name" value="TTC21A/TTC21B"/>
</dbReference>
<dbReference type="PANTHER" id="PTHR14699">
    <property type="entry name" value="STI2 PROTEIN-RELATED"/>
    <property type="match status" value="1"/>
</dbReference>
<dbReference type="InterPro" id="IPR056833">
    <property type="entry name" value="ARM_TT21_N"/>
</dbReference>
<dbReference type="GO" id="GO:0030991">
    <property type="term" value="C:intraciliary transport particle A"/>
    <property type="evidence" value="ECO:0007669"/>
    <property type="project" value="TreeGrafter"/>
</dbReference>
<dbReference type="GO" id="GO:0061512">
    <property type="term" value="P:protein localization to cilium"/>
    <property type="evidence" value="ECO:0007669"/>
    <property type="project" value="TreeGrafter"/>
</dbReference>